<dbReference type="EMBL" id="CP119316">
    <property type="protein sequence ID" value="WEK46802.1"/>
    <property type="molecule type" value="Genomic_DNA"/>
</dbReference>
<evidence type="ECO:0000259" key="1">
    <source>
        <dbReference type="PROSITE" id="PS50104"/>
    </source>
</evidence>
<dbReference type="Gene3D" id="1.25.40.10">
    <property type="entry name" value="Tetratricopeptide repeat domain"/>
    <property type="match status" value="3"/>
</dbReference>
<dbReference type="Proteomes" id="UP001218362">
    <property type="component" value="Chromosome"/>
</dbReference>
<sequence>MADIFISYARPNEGQAKLVADLLRARGYSVWRDDELPAHRAYSEVIEERIRAAKAVVVLWSGDAARSQWVRAEADAAREAGTLVQISLDGSLPPMPFNQIQCADLAGWQGETSAHGWLKVMGSIASLAGTTEPAQASAVTEAPPRKVVICVLPFLNMSGDAEQEYFSDGISEDIITDLSKVSALTIIARNTAFSFKGKTVDNAALARDLGITHVLEGSVRKAMDRVRINAQLIDCGSGHQLWAERYDRDLHDIFAIQDEISKAIVAALQLKLLPREKKAIEHRGTTSPEAYNLYLMARQHWISGNDGDSRRDEVVVRICRQATTVDPDYAKAWALMALAQSELRFRHDRQDEDALASAERALALDPELAEAHCVKARYLADEYGQFEEADRLIQTALQLDGESWEVNKEAARLLFRRGKMREAVPYFEKAAALVETDYHAPGMLQTCYGALNDREGVRRASALALARVEKAVSQDPTNGAALGLGACALAALGEGDRAKQWVQRAMLIAPENLTMRYNLVCALTQHLRDNQAALDLLETFIDKMNSMLLTHLQVDPDVDPLREEPRYLAMLAAAKQRIAAA</sequence>
<proteinExistence type="predicted"/>
<feature type="domain" description="TIR" evidence="1">
    <location>
        <begin position="1"/>
        <end position="124"/>
    </location>
</feature>
<dbReference type="AlphaFoldDB" id="A0AAJ5X8Y0"/>
<accession>A0AAJ5X8Y0</accession>
<gene>
    <name evidence="2" type="ORF">P0Y56_00500</name>
</gene>
<reference evidence="2" key="1">
    <citation type="submission" date="2023-03" db="EMBL/GenBank/DDBJ databases">
        <title>Andean soil-derived lignocellulolytic bacterial consortium as a source of novel taxa and putative plastic-active enzymes.</title>
        <authorList>
            <person name="Diaz-Garcia L."/>
            <person name="Chuvochina M."/>
            <person name="Feuerriegel G."/>
            <person name="Bunk B."/>
            <person name="Sproer C."/>
            <person name="Streit W.R."/>
            <person name="Rodriguez L.M."/>
            <person name="Overmann J."/>
            <person name="Jimenez D.J."/>
        </authorList>
    </citation>
    <scope>NUCLEOTIDE SEQUENCE</scope>
    <source>
        <strain evidence="2">MAG 26</strain>
    </source>
</reference>
<dbReference type="Pfam" id="PF13676">
    <property type="entry name" value="TIR_2"/>
    <property type="match status" value="1"/>
</dbReference>
<dbReference type="SUPFAM" id="SSF48439">
    <property type="entry name" value="Protein prenylyltransferase"/>
    <property type="match status" value="1"/>
</dbReference>
<dbReference type="PANTHER" id="PTHR12558:SF13">
    <property type="entry name" value="CELL DIVISION CYCLE PROTEIN 27 HOMOLOG"/>
    <property type="match status" value="1"/>
</dbReference>
<name>A0AAJ5X8Y0_9SPHN</name>
<evidence type="ECO:0000313" key="2">
    <source>
        <dbReference type="EMBL" id="WEK46802.1"/>
    </source>
</evidence>
<dbReference type="InterPro" id="IPR019734">
    <property type="entry name" value="TPR_rpt"/>
</dbReference>
<dbReference type="PANTHER" id="PTHR12558">
    <property type="entry name" value="CELL DIVISION CYCLE 16,23,27"/>
    <property type="match status" value="1"/>
</dbReference>
<protein>
    <submittedName>
        <fullName evidence="2">TIR domain-containing protein</fullName>
    </submittedName>
</protein>
<dbReference type="KEGG" id="acob:P0Y56_00500"/>
<organism evidence="2 3">
    <name type="scientific">Candidatus Andeanibacterium colombiense</name>
    <dbReference type="NCBI Taxonomy" id="3121345"/>
    <lineage>
        <taxon>Bacteria</taxon>
        <taxon>Pseudomonadati</taxon>
        <taxon>Pseudomonadota</taxon>
        <taxon>Alphaproteobacteria</taxon>
        <taxon>Sphingomonadales</taxon>
        <taxon>Sphingomonadaceae</taxon>
        <taxon>Candidatus Andeanibacterium</taxon>
    </lineage>
</organism>
<dbReference type="SUPFAM" id="SSF52200">
    <property type="entry name" value="Toll/Interleukin receptor TIR domain"/>
    <property type="match status" value="1"/>
</dbReference>
<dbReference type="InterPro" id="IPR011990">
    <property type="entry name" value="TPR-like_helical_dom_sf"/>
</dbReference>
<dbReference type="InterPro" id="IPR035897">
    <property type="entry name" value="Toll_tir_struct_dom_sf"/>
</dbReference>
<dbReference type="PROSITE" id="PS50104">
    <property type="entry name" value="TIR"/>
    <property type="match status" value="1"/>
</dbReference>
<dbReference type="GO" id="GO:0007165">
    <property type="term" value="P:signal transduction"/>
    <property type="evidence" value="ECO:0007669"/>
    <property type="project" value="InterPro"/>
</dbReference>
<dbReference type="InterPro" id="IPR000157">
    <property type="entry name" value="TIR_dom"/>
</dbReference>
<dbReference type="SMART" id="SM00028">
    <property type="entry name" value="TPR"/>
    <property type="match status" value="4"/>
</dbReference>
<dbReference type="Gene3D" id="3.40.50.10070">
    <property type="entry name" value="TolB, N-terminal domain"/>
    <property type="match status" value="1"/>
</dbReference>
<evidence type="ECO:0000313" key="3">
    <source>
        <dbReference type="Proteomes" id="UP001218362"/>
    </source>
</evidence>
<dbReference type="Gene3D" id="3.40.50.10140">
    <property type="entry name" value="Toll/interleukin-1 receptor homology (TIR) domain"/>
    <property type="match status" value="1"/>
</dbReference>